<dbReference type="EMBL" id="AP008212">
    <property type="protein sequence ID" value="BAF18986.1"/>
    <property type="molecule type" value="Genomic_DNA"/>
</dbReference>
<gene>
    <name evidence="1" type="ordered locus">Os06g0200700</name>
</gene>
<dbReference type="SMR" id="A0A0P0WTM9"/>
<accession>A0A0P0WTM9</accession>
<organism evidence="1 2">
    <name type="scientific">Oryza sativa subsp. japonica</name>
    <name type="common">Rice</name>
    <dbReference type="NCBI Taxonomy" id="39947"/>
    <lineage>
        <taxon>Eukaryota</taxon>
        <taxon>Viridiplantae</taxon>
        <taxon>Streptophyta</taxon>
        <taxon>Embryophyta</taxon>
        <taxon>Tracheophyta</taxon>
        <taxon>Spermatophyta</taxon>
        <taxon>Magnoliopsida</taxon>
        <taxon>Liliopsida</taxon>
        <taxon>Poales</taxon>
        <taxon>Poaceae</taxon>
        <taxon>BOP clade</taxon>
        <taxon>Oryzoideae</taxon>
        <taxon>Oryzeae</taxon>
        <taxon>Oryzinae</taxon>
        <taxon>Oryza</taxon>
        <taxon>Oryza sativa</taxon>
    </lineage>
</organism>
<proteinExistence type="predicted"/>
<reference evidence="2" key="2">
    <citation type="journal article" date="2008" name="Nucleic Acids Res.">
        <title>The rice annotation project database (RAP-DB): 2008 update.</title>
        <authorList>
            <consortium name="The rice annotation project (RAP)"/>
        </authorList>
    </citation>
    <scope>GENOME REANNOTATION</scope>
    <source>
        <strain evidence="2">cv. Nipponbare</strain>
    </source>
</reference>
<reference evidence="1 2" key="1">
    <citation type="journal article" date="2005" name="Nature">
        <title>The map-based sequence of the rice genome.</title>
        <authorList>
            <consortium name="International rice genome sequencing project (IRGSP)"/>
            <person name="Matsumoto T."/>
            <person name="Wu J."/>
            <person name="Kanamori H."/>
            <person name="Katayose Y."/>
            <person name="Fujisawa M."/>
            <person name="Namiki N."/>
            <person name="Mizuno H."/>
            <person name="Yamamoto K."/>
            <person name="Antonio B.A."/>
            <person name="Baba T."/>
            <person name="Sakata K."/>
            <person name="Nagamura Y."/>
            <person name="Aoki H."/>
            <person name="Arikawa K."/>
            <person name="Arita K."/>
            <person name="Bito T."/>
            <person name="Chiden Y."/>
            <person name="Fujitsuka N."/>
            <person name="Fukunaka R."/>
            <person name="Hamada M."/>
            <person name="Harada C."/>
            <person name="Hayashi A."/>
            <person name="Hijishita S."/>
            <person name="Honda M."/>
            <person name="Hosokawa S."/>
            <person name="Ichikawa Y."/>
            <person name="Idonuma A."/>
            <person name="Iijima M."/>
            <person name="Ikeda M."/>
            <person name="Ikeno M."/>
            <person name="Ito K."/>
            <person name="Ito S."/>
            <person name="Ito T."/>
            <person name="Ito Y."/>
            <person name="Ito Y."/>
            <person name="Iwabuchi A."/>
            <person name="Kamiya K."/>
            <person name="Karasawa W."/>
            <person name="Kurita K."/>
            <person name="Katagiri S."/>
            <person name="Kikuta A."/>
            <person name="Kobayashi H."/>
            <person name="Kobayashi N."/>
            <person name="Machita K."/>
            <person name="Maehara T."/>
            <person name="Masukawa M."/>
            <person name="Mizubayashi T."/>
            <person name="Mukai Y."/>
            <person name="Nagasaki H."/>
            <person name="Nagata Y."/>
            <person name="Naito S."/>
            <person name="Nakashima M."/>
            <person name="Nakama Y."/>
            <person name="Nakamichi Y."/>
            <person name="Nakamura M."/>
            <person name="Meguro A."/>
            <person name="Negishi M."/>
            <person name="Ohta I."/>
            <person name="Ohta T."/>
            <person name="Okamoto M."/>
            <person name="Ono N."/>
            <person name="Saji S."/>
            <person name="Sakaguchi M."/>
            <person name="Sakai K."/>
            <person name="Shibata M."/>
            <person name="Shimokawa T."/>
            <person name="Song J."/>
            <person name="Takazaki Y."/>
            <person name="Terasawa K."/>
            <person name="Tsugane M."/>
            <person name="Tsuji K."/>
            <person name="Ueda S."/>
            <person name="Waki K."/>
            <person name="Yamagata H."/>
            <person name="Yamamoto M."/>
            <person name="Yamamoto S."/>
            <person name="Yamane H."/>
            <person name="Yoshiki S."/>
            <person name="Yoshihara R."/>
            <person name="Yukawa K."/>
            <person name="Zhong H."/>
            <person name="Yano M."/>
            <person name="Yuan Q."/>
            <person name="Ouyang S."/>
            <person name="Liu J."/>
            <person name="Jones K.M."/>
            <person name="Gansberger K."/>
            <person name="Moffat K."/>
            <person name="Hill J."/>
            <person name="Bera J."/>
            <person name="Fadrosh D."/>
            <person name="Jin S."/>
            <person name="Johri S."/>
            <person name="Kim M."/>
            <person name="Overton L."/>
            <person name="Reardon M."/>
            <person name="Tsitrin T."/>
            <person name="Vuong H."/>
            <person name="Weaver B."/>
            <person name="Ciecko A."/>
            <person name="Tallon L."/>
            <person name="Jackson J."/>
            <person name="Pai G."/>
            <person name="Aken S.V."/>
            <person name="Utterback T."/>
            <person name="Reidmuller S."/>
            <person name="Feldblyum T."/>
            <person name="Hsiao J."/>
            <person name="Zismann V."/>
            <person name="Iobst S."/>
            <person name="de Vazeille A.R."/>
            <person name="Buell C.R."/>
            <person name="Ying K."/>
            <person name="Li Y."/>
            <person name="Lu T."/>
            <person name="Huang Y."/>
            <person name="Zhao Q."/>
            <person name="Feng Q."/>
            <person name="Zhang L."/>
            <person name="Zhu J."/>
            <person name="Weng Q."/>
            <person name="Mu J."/>
            <person name="Lu Y."/>
            <person name="Fan D."/>
            <person name="Liu Y."/>
            <person name="Guan J."/>
            <person name="Zhang Y."/>
            <person name="Yu S."/>
            <person name="Liu X."/>
            <person name="Zhang Y."/>
            <person name="Hong G."/>
            <person name="Han B."/>
            <person name="Choisne N."/>
            <person name="Demange N."/>
            <person name="Orjeda G."/>
            <person name="Samain S."/>
            <person name="Cattolico L."/>
            <person name="Pelletier E."/>
            <person name="Couloux A."/>
            <person name="Segurens B."/>
            <person name="Wincker P."/>
            <person name="D'Hont A."/>
            <person name="Scarpelli C."/>
            <person name="Weissenbach J."/>
            <person name="Salanoubat M."/>
            <person name="Quetier F."/>
            <person name="Yu Y."/>
            <person name="Kim H.R."/>
            <person name="Rambo T."/>
            <person name="Currie J."/>
            <person name="Collura K."/>
            <person name="Luo M."/>
            <person name="Yang T."/>
            <person name="Ammiraju J.S.S."/>
            <person name="Engler F."/>
            <person name="Soderlund C."/>
            <person name="Wing R.A."/>
            <person name="Palmer L.E."/>
            <person name="de la Bastide M."/>
            <person name="Spiegel L."/>
            <person name="Nascimento L."/>
            <person name="Zutavern T."/>
            <person name="O'Shaughnessy A."/>
            <person name="Dike S."/>
            <person name="Dedhia N."/>
            <person name="Preston R."/>
            <person name="Balija V."/>
            <person name="McCombie W.R."/>
            <person name="Chow T."/>
            <person name="Chen H."/>
            <person name="Chung M."/>
            <person name="Chen C."/>
            <person name="Shaw J."/>
            <person name="Wu H."/>
            <person name="Hsiao K."/>
            <person name="Chao Y."/>
            <person name="Chu M."/>
            <person name="Cheng C."/>
            <person name="Hour A."/>
            <person name="Lee P."/>
            <person name="Lin S."/>
            <person name="Lin Y."/>
            <person name="Liou J."/>
            <person name="Liu S."/>
            <person name="Hsing Y."/>
            <person name="Raghuvanshi S."/>
            <person name="Mohanty A."/>
            <person name="Bharti A.K."/>
            <person name="Gaur A."/>
            <person name="Gupta V."/>
            <person name="Kumar D."/>
            <person name="Ravi V."/>
            <person name="Vij S."/>
            <person name="Kapur A."/>
            <person name="Khurana P."/>
            <person name="Khurana P."/>
            <person name="Khurana J.P."/>
            <person name="Tyagi A.K."/>
            <person name="Gaikwad K."/>
            <person name="Singh A."/>
            <person name="Dalal V."/>
            <person name="Srivastava S."/>
            <person name="Dixit A."/>
            <person name="Pal A.K."/>
            <person name="Ghazi I.A."/>
            <person name="Yadav M."/>
            <person name="Pandit A."/>
            <person name="Bhargava A."/>
            <person name="Sureshbabu K."/>
            <person name="Batra K."/>
            <person name="Sharma T.R."/>
            <person name="Mohapatra T."/>
            <person name="Singh N.K."/>
            <person name="Messing J."/>
            <person name="Nelson A.B."/>
            <person name="Fuks G."/>
            <person name="Kavchok S."/>
            <person name="Keizer G."/>
            <person name="Linton E."/>
            <person name="Llaca V."/>
            <person name="Song R."/>
            <person name="Tanyolac B."/>
            <person name="Young S."/>
            <person name="Ho-Il K."/>
            <person name="Hahn J.H."/>
            <person name="Sangsakoo G."/>
            <person name="Vanavichit A."/>
            <person name="de Mattos Luiz.A.T."/>
            <person name="Zimmer P.D."/>
            <person name="Malone G."/>
            <person name="Dellagostin O."/>
            <person name="de Oliveira A.C."/>
            <person name="Bevan M."/>
            <person name="Bancroft I."/>
            <person name="Minx P."/>
            <person name="Cordum H."/>
            <person name="Wilson R."/>
            <person name="Cheng Z."/>
            <person name="Jin W."/>
            <person name="Jiang J."/>
            <person name="Leong S.A."/>
            <person name="Iwama H."/>
            <person name="Gojobori T."/>
            <person name="Itoh T."/>
            <person name="Niimura Y."/>
            <person name="Fujii Y."/>
            <person name="Habara T."/>
            <person name="Sakai H."/>
            <person name="Sato Y."/>
            <person name="Wilson G."/>
            <person name="Kumar K."/>
            <person name="McCouch S."/>
            <person name="Juretic N."/>
            <person name="Hoen D."/>
            <person name="Wright S."/>
            <person name="Bruskiewich R."/>
            <person name="Bureau T."/>
            <person name="Miyao A."/>
            <person name="Hirochika H."/>
            <person name="Nishikawa T."/>
            <person name="Kadowaki K."/>
            <person name="Sugiura M."/>
            <person name="Burr B."/>
            <person name="Sasaki T."/>
        </authorList>
    </citation>
    <scope>NUCLEOTIDE SEQUENCE [LARGE SCALE GENOMIC DNA]</scope>
    <source>
        <strain evidence="2">cv. Nipponbare</strain>
    </source>
</reference>
<name>A0A0P0WTM9_ORYSJ</name>
<evidence type="ECO:0000313" key="2">
    <source>
        <dbReference type="Proteomes" id="UP000000763"/>
    </source>
</evidence>
<protein>
    <submittedName>
        <fullName evidence="1">Os06g0200700 protein</fullName>
    </submittedName>
</protein>
<evidence type="ECO:0000313" key="1">
    <source>
        <dbReference type="EMBL" id="BAF18986.1"/>
    </source>
</evidence>
<dbReference type="Proteomes" id="UP000000763">
    <property type="component" value="Chromosome 6"/>
</dbReference>
<dbReference type="KEGG" id="dosa:Os06g0200700"/>
<dbReference type="Gramene" id="Os06t0200700-01">
    <property type="protein sequence ID" value="Os06t0200700-01"/>
    <property type="gene ID" value="Os06g0200700"/>
</dbReference>
<sequence length="102" mass="11597">MRRTGWSAAPSYSYPAAASPTAKLLDRIARIWAKATETRMANMASSAELSARKEEKIRKDNTRSYRELEVDLMAMASHLSPHVHRVEKRGWRIERVKGDNIG</sequence>
<dbReference type="AlphaFoldDB" id="A0A0P0WTM9"/>